<keyword evidence="1" id="KW-0812">Transmembrane</keyword>
<organism evidence="2 3">
    <name type="scientific">Hymenobacter yonginensis</name>
    <dbReference type="NCBI Taxonomy" id="748197"/>
    <lineage>
        <taxon>Bacteria</taxon>
        <taxon>Pseudomonadati</taxon>
        <taxon>Bacteroidota</taxon>
        <taxon>Cytophagia</taxon>
        <taxon>Cytophagales</taxon>
        <taxon>Hymenobacteraceae</taxon>
        <taxon>Hymenobacter</taxon>
    </lineage>
</organism>
<sequence>MPPSITVSTTQLSAREFAAIHQEQQRQRYPPDTRHRQIAPLPTPHGWHSGWWDAAWLLLLAAGSAWGPPGVRGYIRLLLIGSLFTAAGLWYRMREYRRAFRQSPTAGLNTRFEIIESGVVVEYQGRFTTFLWPELYRVRHLGPWLLLYPNPEYCYYLDLRNVNPPASAADVLQLLEQQQLLTR</sequence>
<dbReference type="Proteomes" id="UP001211872">
    <property type="component" value="Chromosome"/>
</dbReference>
<accession>A0ABY7PPF0</accession>
<evidence type="ECO:0008006" key="4">
    <source>
        <dbReference type="Google" id="ProtNLM"/>
    </source>
</evidence>
<dbReference type="RefSeq" id="WP_270127693.1">
    <property type="nucleotide sequence ID" value="NZ_CP115396.1"/>
</dbReference>
<proteinExistence type="predicted"/>
<keyword evidence="1" id="KW-1133">Transmembrane helix</keyword>
<keyword evidence="3" id="KW-1185">Reference proteome</keyword>
<keyword evidence="1" id="KW-0472">Membrane</keyword>
<feature type="transmembrane region" description="Helical" evidence="1">
    <location>
        <begin position="73"/>
        <end position="91"/>
    </location>
</feature>
<evidence type="ECO:0000313" key="3">
    <source>
        <dbReference type="Proteomes" id="UP001211872"/>
    </source>
</evidence>
<gene>
    <name evidence="2" type="ORF">O9Z63_02440</name>
</gene>
<reference evidence="2 3" key="1">
    <citation type="journal article" date="2011" name="Int. J. Syst. Evol. Microbiol.">
        <title>Hymenobacter yonginensis sp. nov., isolated from a mesotrophic artificial lake.</title>
        <authorList>
            <person name="Joung Y."/>
            <person name="Cho S.H."/>
            <person name="Kim H."/>
            <person name="Kim S.B."/>
            <person name="Joh K."/>
        </authorList>
    </citation>
    <scope>NUCLEOTIDE SEQUENCE [LARGE SCALE GENOMIC DNA]</scope>
    <source>
        <strain evidence="2 3">KCTC 22745</strain>
    </source>
</reference>
<protein>
    <recommendedName>
        <fullName evidence="4">YcxB-like protein domain-containing protein</fullName>
    </recommendedName>
</protein>
<name>A0ABY7PPF0_9BACT</name>
<evidence type="ECO:0000313" key="2">
    <source>
        <dbReference type="EMBL" id="WBO85108.1"/>
    </source>
</evidence>
<dbReference type="EMBL" id="CP115396">
    <property type="protein sequence ID" value="WBO85108.1"/>
    <property type="molecule type" value="Genomic_DNA"/>
</dbReference>
<evidence type="ECO:0000256" key="1">
    <source>
        <dbReference type="SAM" id="Phobius"/>
    </source>
</evidence>